<dbReference type="Proteomes" id="UP000465866">
    <property type="component" value="Chromosome"/>
</dbReference>
<keyword evidence="5 7" id="KW-1133">Transmembrane helix</keyword>
<evidence type="ECO:0000256" key="7">
    <source>
        <dbReference type="SAM" id="Phobius"/>
    </source>
</evidence>
<reference evidence="8 9" key="1">
    <citation type="journal article" date="2019" name="Emerg. Microbes Infect.">
        <title>Comprehensive subspecies identification of 175 nontuberculous mycobacteria species based on 7547 genomic profiles.</title>
        <authorList>
            <person name="Matsumoto Y."/>
            <person name="Kinjo T."/>
            <person name="Motooka D."/>
            <person name="Nabeya D."/>
            <person name="Jung N."/>
            <person name="Uechi K."/>
            <person name="Horii T."/>
            <person name="Iida T."/>
            <person name="Fujita J."/>
            <person name="Nakamura S."/>
        </authorList>
    </citation>
    <scope>NUCLEOTIDE SEQUENCE [LARGE SCALE GENOMIC DNA]</scope>
    <source>
        <strain evidence="8 9">JCM 12404</strain>
    </source>
</reference>
<evidence type="ECO:0000313" key="9">
    <source>
        <dbReference type="Proteomes" id="UP000465866"/>
    </source>
</evidence>
<keyword evidence="4 7" id="KW-0812">Transmembrane</keyword>
<dbReference type="PANTHER" id="PTHR33884">
    <property type="entry name" value="UPF0410 PROTEIN YMGE"/>
    <property type="match status" value="1"/>
</dbReference>
<organism evidence="8 9">
    <name type="scientific">Mycobacterium cookii</name>
    <dbReference type="NCBI Taxonomy" id="1775"/>
    <lineage>
        <taxon>Bacteria</taxon>
        <taxon>Bacillati</taxon>
        <taxon>Actinomycetota</taxon>
        <taxon>Actinomycetes</taxon>
        <taxon>Mycobacteriales</taxon>
        <taxon>Mycobacteriaceae</taxon>
        <taxon>Mycobacterium</taxon>
    </lineage>
</organism>
<feature type="transmembrane region" description="Helical" evidence="7">
    <location>
        <begin position="76"/>
        <end position="96"/>
    </location>
</feature>
<comment type="subcellular location">
    <subcellularLocation>
        <location evidence="1">Cell membrane</location>
        <topology evidence="1">Multi-pass membrane protein</topology>
    </subcellularLocation>
</comment>
<dbReference type="PANTHER" id="PTHR33884:SF3">
    <property type="entry name" value="UPF0410 PROTEIN YMGE"/>
    <property type="match status" value="1"/>
</dbReference>
<dbReference type="KEGG" id="mcoo:MCOO_09180"/>
<comment type="similarity">
    <text evidence="2">Belongs to the UPF0410 family.</text>
</comment>
<dbReference type="Pfam" id="PF04226">
    <property type="entry name" value="Transgly_assoc"/>
    <property type="match status" value="1"/>
</dbReference>
<keyword evidence="9" id="KW-1185">Reference proteome</keyword>
<keyword evidence="3" id="KW-1003">Cell membrane</keyword>
<accession>A0A7I7KSI8</accession>
<dbReference type="RefSeq" id="WP_163775282.1">
    <property type="nucleotide sequence ID" value="NZ_AP022569.1"/>
</dbReference>
<evidence type="ECO:0000256" key="6">
    <source>
        <dbReference type="ARBA" id="ARBA00023136"/>
    </source>
</evidence>
<feature type="transmembrane region" description="Helical" evidence="7">
    <location>
        <begin position="12"/>
        <end position="33"/>
    </location>
</feature>
<evidence type="ECO:0000256" key="3">
    <source>
        <dbReference type="ARBA" id="ARBA00022475"/>
    </source>
</evidence>
<dbReference type="InterPro" id="IPR007341">
    <property type="entry name" value="Transgly_assoc"/>
</dbReference>
<evidence type="ECO:0000256" key="5">
    <source>
        <dbReference type="ARBA" id="ARBA00022989"/>
    </source>
</evidence>
<evidence type="ECO:0000256" key="1">
    <source>
        <dbReference type="ARBA" id="ARBA00004651"/>
    </source>
</evidence>
<dbReference type="AlphaFoldDB" id="A0A7I7KSI8"/>
<name>A0A7I7KSI8_9MYCO</name>
<evidence type="ECO:0000313" key="8">
    <source>
        <dbReference type="EMBL" id="BBX44903.1"/>
    </source>
</evidence>
<dbReference type="GO" id="GO:0005886">
    <property type="term" value="C:plasma membrane"/>
    <property type="evidence" value="ECO:0007669"/>
    <property type="project" value="UniProtKB-SubCell"/>
</dbReference>
<keyword evidence="6 7" id="KW-0472">Membrane</keyword>
<evidence type="ECO:0000256" key="4">
    <source>
        <dbReference type="ARBA" id="ARBA00022692"/>
    </source>
</evidence>
<gene>
    <name evidence="8" type="ORF">MCOO_09180</name>
</gene>
<proteinExistence type="inferred from homology"/>
<evidence type="ECO:0000256" key="2">
    <source>
        <dbReference type="ARBA" id="ARBA00011006"/>
    </source>
</evidence>
<sequence>MNLMAATEYLAIATPTAVGWIGYIIIGGIAGWLASKVVEGTGSGILLDIVVGVIGGFLGGFLLTKLGFDVASGRHWFTFFTAFLGAVILLFIVRLVRGVGHR</sequence>
<feature type="transmembrane region" description="Helical" evidence="7">
    <location>
        <begin position="45"/>
        <end position="64"/>
    </location>
</feature>
<protein>
    <submittedName>
        <fullName evidence="8">Membrane protein</fullName>
    </submittedName>
</protein>
<dbReference type="EMBL" id="AP022569">
    <property type="protein sequence ID" value="BBX44903.1"/>
    <property type="molecule type" value="Genomic_DNA"/>
</dbReference>